<keyword evidence="5 10" id="KW-0443">Lipid metabolism</keyword>
<keyword evidence="11" id="KW-0012">Acyltransferase</keyword>
<comment type="pathway">
    <text evidence="10">Lipid metabolism; phospholipid metabolism.</text>
</comment>
<evidence type="ECO:0000256" key="1">
    <source>
        <dbReference type="ARBA" id="ARBA00001232"/>
    </source>
</evidence>
<comment type="catalytic activity">
    <reaction evidence="1 10">
        <text>a fatty acyl-[ACP] + phosphate = an acyl phosphate + holo-[ACP]</text>
        <dbReference type="Rhea" id="RHEA:42292"/>
        <dbReference type="Rhea" id="RHEA-COMP:9685"/>
        <dbReference type="Rhea" id="RHEA-COMP:14125"/>
        <dbReference type="ChEBI" id="CHEBI:43474"/>
        <dbReference type="ChEBI" id="CHEBI:59918"/>
        <dbReference type="ChEBI" id="CHEBI:64479"/>
        <dbReference type="ChEBI" id="CHEBI:138651"/>
        <dbReference type="EC" id="2.3.1.274"/>
    </reaction>
</comment>
<dbReference type="PANTHER" id="PTHR30100">
    <property type="entry name" value="FATTY ACID/PHOSPHOLIPID SYNTHESIS PROTEIN PLSX"/>
    <property type="match status" value="1"/>
</dbReference>
<evidence type="ECO:0000256" key="4">
    <source>
        <dbReference type="ARBA" id="ARBA00022679"/>
    </source>
</evidence>
<evidence type="ECO:0000256" key="2">
    <source>
        <dbReference type="ARBA" id="ARBA00022490"/>
    </source>
</evidence>
<evidence type="ECO:0000256" key="5">
    <source>
        <dbReference type="ARBA" id="ARBA00023098"/>
    </source>
</evidence>
<keyword evidence="4 10" id="KW-0808">Transferase</keyword>
<keyword evidence="2 10" id="KW-0963">Cytoplasm</keyword>
<dbReference type="GO" id="GO:0005737">
    <property type="term" value="C:cytoplasm"/>
    <property type="evidence" value="ECO:0007669"/>
    <property type="project" value="UniProtKB-SubCell"/>
</dbReference>
<dbReference type="GO" id="GO:0043811">
    <property type="term" value="F:phosphate:acyl-[acyl carrier protein] acyltransferase activity"/>
    <property type="evidence" value="ECO:0007669"/>
    <property type="project" value="UniProtKB-UniRule"/>
</dbReference>
<comment type="caution">
    <text evidence="11">The sequence shown here is derived from an EMBL/GenBank/DDBJ whole genome shotgun (WGS) entry which is preliminary data.</text>
</comment>
<evidence type="ECO:0000313" key="12">
    <source>
        <dbReference type="Proteomes" id="UP001144805"/>
    </source>
</evidence>
<evidence type="ECO:0000256" key="8">
    <source>
        <dbReference type="ARBA" id="ARBA00024069"/>
    </source>
</evidence>
<comment type="function">
    <text evidence="10">Catalyzes the reversible formation of acyl-phosphate (acyl-PO(4)) from acyl-[acyl-carrier-protein] (acyl-ACP). This enzyme utilizes acyl-ACP as fatty acyl donor, but not acyl-CoA.</text>
</comment>
<accession>A0A9X3IJK1</accession>
<keyword evidence="7 10" id="KW-1208">Phospholipid metabolism</keyword>
<evidence type="ECO:0000313" key="11">
    <source>
        <dbReference type="EMBL" id="MCX5568654.1"/>
    </source>
</evidence>
<dbReference type="InterPro" id="IPR003664">
    <property type="entry name" value="FA_synthesis"/>
</dbReference>
<organism evidence="11 12">
    <name type="scientific">Kaistia nematophila</name>
    <dbReference type="NCBI Taxonomy" id="2994654"/>
    <lineage>
        <taxon>Bacteria</taxon>
        <taxon>Pseudomonadati</taxon>
        <taxon>Pseudomonadota</taxon>
        <taxon>Alphaproteobacteria</taxon>
        <taxon>Hyphomicrobiales</taxon>
        <taxon>Kaistiaceae</taxon>
        <taxon>Kaistia</taxon>
    </lineage>
</organism>
<evidence type="ECO:0000256" key="7">
    <source>
        <dbReference type="ARBA" id="ARBA00023264"/>
    </source>
</evidence>
<dbReference type="RefSeq" id="WP_266337626.1">
    <property type="nucleotide sequence ID" value="NZ_JAPKNK010000002.1"/>
</dbReference>
<evidence type="ECO:0000256" key="9">
    <source>
        <dbReference type="ARBA" id="ARBA00046608"/>
    </source>
</evidence>
<dbReference type="EC" id="2.3.1.274" evidence="8 10"/>
<keyword evidence="3 10" id="KW-0444">Lipid biosynthesis</keyword>
<comment type="subunit">
    <text evidence="9 10">Homodimer. Probably interacts with PlsY.</text>
</comment>
<dbReference type="Pfam" id="PF02504">
    <property type="entry name" value="FA_synthesis"/>
    <property type="match status" value="1"/>
</dbReference>
<dbReference type="HAMAP" id="MF_00019">
    <property type="entry name" value="PlsX"/>
    <property type="match status" value="1"/>
</dbReference>
<sequence length="356" mass="38036">MVQAIRIAIDAMGGDNGPATVLAGADIALVRRPELRYQLFGEERAVVPLLESYPRVKAASTFTHCDVTVQMDDKPSQALRKGRWKSSMWRALDAVKKGEADVALSAGNTGALMAMSKFCLRTMAGIERPALAAIWPTLRGESVVLDVGATINADAQQLIDFAMMGGAMARALLDIEKPTVGLLNIGVEEMKGLEEVRVAGQLLREADLKHLKYMGFVEGDDIGKGTVDVVVTEAFAGNIALKTAEGTARQISTHLRDAMSRTLMGKIGYLFAKGAFQQLRQKLDPRASNGAVLLGLNGVVIKSHGGTDGVGFANAIEVGYSMAKNDFLSKINQDLSDYHRAGFARGVAAIVDEGVM</sequence>
<dbReference type="EMBL" id="JAPKNK010000002">
    <property type="protein sequence ID" value="MCX5568654.1"/>
    <property type="molecule type" value="Genomic_DNA"/>
</dbReference>
<name>A0A9X3IJK1_9HYPH</name>
<dbReference type="PANTHER" id="PTHR30100:SF1">
    <property type="entry name" value="PHOSPHATE ACYLTRANSFERASE"/>
    <property type="match status" value="1"/>
</dbReference>
<dbReference type="SUPFAM" id="SSF53659">
    <property type="entry name" value="Isocitrate/Isopropylmalate dehydrogenase-like"/>
    <property type="match status" value="1"/>
</dbReference>
<keyword evidence="6 10" id="KW-0594">Phospholipid biosynthesis</keyword>
<reference evidence="11" key="1">
    <citation type="submission" date="2022-11" db="EMBL/GenBank/DDBJ databases">
        <title>Biodiversity and phylogenetic relationships of bacteria.</title>
        <authorList>
            <person name="Machado R.A.R."/>
            <person name="Bhat A."/>
            <person name="Loulou A."/>
            <person name="Kallel S."/>
        </authorList>
    </citation>
    <scope>NUCLEOTIDE SEQUENCE</scope>
    <source>
        <strain evidence="11">K-TC2</strain>
    </source>
</reference>
<gene>
    <name evidence="10 11" type="primary">plsX</name>
    <name evidence="11" type="ORF">OSH07_05580</name>
</gene>
<comment type="similarity">
    <text evidence="10">Belongs to the PlsX family.</text>
</comment>
<dbReference type="Proteomes" id="UP001144805">
    <property type="component" value="Unassembled WGS sequence"/>
</dbReference>
<dbReference type="PIRSF" id="PIRSF002465">
    <property type="entry name" value="Phsphlp_syn_PlsX"/>
    <property type="match status" value="1"/>
</dbReference>
<evidence type="ECO:0000256" key="6">
    <source>
        <dbReference type="ARBA" id="ARBA00023209"/>
    </source>
</evidence>
<dbReference type="Gene3D" id="3.40.718.10">
    <property type="entry name" value="Isopropylmalate Dehydrogenase"/>
    <property type="match status" value="1"/>
</dbReference>
<dbReference type="GO" id="GO:0006633">
    <property type="term" value="P:fatty acid biosynthetic process"/>
    <property type="evidence" value="ECO:0007669"/>
    <property type="project" value="UniProtKB-UniRule"/>
</dbReference>
<evidence type="ECO:0000256" key="10">
    <source>
        <dbReference type="HAMAP-Rule" id="MF_00019"/>
    </source>
</evidence>
<protein>
    <recommendedName>
        <fullName evidence="8 10">Phosphate acyltransferase</fullName>
        <ecNumber evidence="8 10">2.3.1.274</ecNumber>
    </recommendedName>
    <alternativeName>
        <fullName evidence="10">Acyl-ACP phosphotransacylase</fullName>
    </alternativeName>
    <alternativeName>
        <fullName evidence="10">Acyl-[acyl-carrier-protein]--phosphate acyltransferase</fullName>
    </alternativeName>
    <alternativeName>
        <fullName evidence="10">Phosphate-acyl-ACP acyltransferase</fullName>
    </alternativeName>
</protein>
<comment type="subcellular location">
    <subcellularLocation>
        <location evidence="10">Cytoplasm</location>
    </subcellularLocation>
    <text evidence="10">Associated with the membrane possibly through PlsY.</text>
</comment>
<keyword evidence="12" id="KW-1185">Reference proteome</keyword>
<dbReference type="NCBIfam" id="TIGR00182">
    <property type="entry name" value="plsX"/>
    <property type="match status" value="1"/>
</dbReference>
<dbReference type="AlphaFoldDB" id="A0A9X3IJK1"/>
<proteinExistence type="inferred from homology"/>
<dbReference type="InterPro" id="IPR012281">
    <property type="entry name" value="Phospholipid_synth_PlsX-like"/>
</dbReference>
<dbReference type="GO" id="GO:0008654">
    <property type="term" value="P:phospholipid biosynthetic process"/>
    <property type="evidence" value="ECO:0007669"/>
    <property type="project" value="UniProtKB-KW"/>
</dbReference>
<evidence type="ECO:0000256" key="3">
    <source>
        <dbReference type="ARBA" id="ARBA00022516"/>
    </source>
</evidence>